<protein>
    <recommendedName>
        <fullName evidence="9">Peptidase S54 rhomboid domain-containing protein</fullName>
    </recommendedName>
</protein>
<feature type="transmembrane region" description="Helical" evidence="8">
    <location>
        <begin position="523"/>
        <end position="543"/>
    </location>
</feature>
<dbReference type="GO" id="GO:0004252">
    <property type="term" value="F:serine-type endopeptidase activity"/>
    <property type="evidence" value="ECO:0007669"/>
    <property type="project" value="InterPro"/>
</dbReference>
<evidence type="ECO:0000256" key="3">
    <source>
        <dbReference type="ARBA" id="ARBA00022692"/>
    </source>
</evidence>
<sequence length="733" mass="81420">MSGDSKSSIRRRVNLYRSSLSTVGFGYNAGDLRRWDKRLRSYHSRTYEKTSRSADGRRSMAVPSSAPPPSLVSEQSFPFERNRFARRSAADTPTPYGIHFSAPPTQTFDFRLDSFEDQPVSRIAPLAVSETQEDMYSLGSLSVTGEHPPELYSIKEESFDALYTPIDAYPESPVQKCADQEVSGFLSNITPPSPQPVGLHTGSGLTHSFSEQPTVTSSDTSFEQQYFPHFSWWVSCVQVIVFICALPLYGICPYGASGTRRVTGRVLMPTLSVDHVCRSEDQSPLLAQRPTDLVRLGARFAPCMRHDPIIQRDIIDRQRAADRLSGCCIRNDGGGCYQTKRAGCSHLLATWLHNNQSESALITGRIYAYDRFLDHMNMSIHTAEGAIPTNRPIIGQSVKPKIKVGPVCGLDPAFCLQPRSSGAFAWSDSDVTKWPVCEVPNAPSNLAGFAPHMECKVTGRPCCVGLVGECIITTKEHCDFLRGVYNPKAALCSQVSCLEKTCGMLGFAGHLLPNQAYRAVVSLFLHANVIHLLVSLAIQLIFMRTFEQVIGWPKMCAIYLLSGVVGNFLSLFIHPYQVQTGPSHMGVLGARLVDFIYFHHLLRDAHPGMMCNILPLVCLFLIGFLPWIDNIANIGSLIAGLLLYFILIQPMPPKFSGDLDKNLSCEPKVCWVTMVYTLVFLLFTTAVCVLFFLFPNFSCGWCKHLTCAPFASNLCYQFETNGITRSDCIHNHW</sequence>
<dbReference type="EMBL" id="CAXLJL010000823">
    <property type="protein sequence ID" value="CAL5141258.1"/>
    <property type="molecule type" value="Genomic_DNA"/>
</dbReference>
<evidence type="ECO:0000256" key="5">
    <source>
        <dbReference type="ARBA" id="ARBA00022989"/>
    </source>
</evidence>
<comment type="caution">
    <text evidence="10">The sequence shown here is derived from an EMBL/GenBank/DDBJ whole genome shotgun (WGS) entry which is preliminary data.</text>
</comment>
<dbReference type="GO" id="GO:0042058">
    <property type="term" value="P:regulation of epidermal growth factor receptor signaling pathway"/>
    <property type="evidence" value="ECO:0007669"/>
    <property type="project" value="TreeGrafter"/>
</dbReference>
<evidence type="ECO:0000313" key="10">
    <source>
        <dbReference type="EMBL" id="CAL5141258.1"/>
    </source>
</evidence>
<name>A0AAV2TWZ7_CALDB</name>
<evidence type="ECO:0000256" key="8">
    <source>
        <dbReference type="SAM" id="Phobius"/>
    </source>
</evidence>
<evidence type="ECO:0000256" key="7">
    <source>
        <dbReference type="SAM" id="MobiDB-lite"/>
    </source>
</evidence>
<keyword evidence="3 8" id="KW-0812">Transmembrane</keyword>
<accession>A0AAV2TWZ7</accession>
<feature type="transmembrane region" description="Helical" evidence="8">
    <location>
        <begin position="631"/>
        <end position="648"/>
    </location>
</feature>
<dbReference type="AlphaFoldDB" id="A0AAV2TWZ7"/>
<evidence type="ECO:0000259" key="9">
    <source>
        <dbReference type="Pfam" id="PF01694"/>
    </source>
</evidence>
<feature type="domain" description="Peptidase S54 rhomboid" evidence="9">
    <location>
        <begin position="514"/>
        <end position="649"/>
    </location>
</feature>
<feature type="compositionally biased region" description="Basic and acidic residues" evidence="7">
    <location>
        <begin position="46"/>
        <end position="58"/>
    </location>
</feature>
<dbReference type="Pfam" id="PF01694">
    <property type="entry name" value="Rhomboid"/>
    <property type="match status" value="1"/>
</dbReference>
<dbReference type="InterPro" id="IPR035952">
    <property type="entry name" value="Rhomboid-like_sf"/>
</dbReference>
<comment type="subcellular location">
    <subcellularLocation>
        <location evidence="1">Endoplasmic reticulum membrane</location>
        <topology evidence="1">Multi-pass membrane protein</topology>
    </subcellularLocation>
</comment>
<feature type="transmembrane region" description="Helical" evidence="8">
    <location>
        <begin position="609"/>
        <end position="625"/>
    </location>
</feature>
<organism evidence="10 11">
    <name type="scientific">Calicophoron daubneyi</name>
    <name type="common">Rumen fluke</name>
    <name type="synonym">Paramphistomum daubneyi</name>
    <dbReference type="NCBI Taxonomy" id="300641"/>
    <lineage>
        <taxon>Eukaryota</taxon>
        <taxon>Metazoa</taxon>
        <taxon>Spiralia</taxon>
        <taxon>Lophotrochozoa</taxon>
        <taxon>Platyhelminthes</taxon>
        <taxon>Trematoda</taxon>
        <taxon>Digenea</taxon>
        <taxon>Plagiorchiida</taxon>
        <taxon>Pronocephalata</taxon>
        <taxon>Paramphistomoidea</taxon>
        <taxon>Paramphistomidae</taxon>
        <taxon>Calicophoron</taxon>
    </lineage>
</organism>
<dbReference type="Proteomes" id="UP001497525">
    <property type="component" value="Unassembled WGS sequence"/>
</dbReference>
<evidence type="ECO:0000256" key="4">
    <source>
        <dbReference type="ARBA" id="ARBA00022824"/>
    </source>
</evidence>
<dbReference type="PANTHER" id="PTHR45965:SF3">
    <property type="entry name" value="INACTIVE RHOMBOID PROTEIN 1"/>
    <property type="match status" value="1"/>
</dbReference>
<dbReference type="InterPro" id="IPR022764">
    <property type="entry name" value="Peptidase_S54_rhomboid_dom"/>
</dbReference>
<evidence type="ECO:0000256" key="1">
    <source>
        <dbReference type="ARBA" id="ARBA00004477"/>
    </source>
</evidence>
<evidence type="ECO:0000313" key="11">
    <source>
        <dbReference type="Proteomes" id="UP001497525"/>
    </source>
</evidence>
<comment type="similarity">
    <text evidence="2">Belongs to the peptidase S54 family.</text>
</comment>
<dbReference type="Gene3D" id="1.20.1540.10">
    <property type="entry name" value="Rhomboid-like"/>
    <property type="match status" value="1"/>
</dbReference>
<dbReference type="SUPFAM" id="SSF144091">
    <property type="entry name" value="Rhomboid-like"/>
    <property type="match status" value="1"/>
</dbReference>
<proteinExistence type="inferred from homology"/>
<dbReference type="GO" id="GO:0005789">
    <property type="term" value="C:endoplasmic reticulum membrane"/>
    <property type="evidence" value="ECO:0007669"/>
    <property type="project" value="UniProtKB-SubCell"/>
</dbReference>
<dbReference type="GO" id="GO:0050708">
    <property type="term" value="P:regulation of protein secretion"/>
    <property type="evidence" value="ECO:0007669"/>
    <property type="project" value="TreeGrafter"/>
</dbReference>
<keyword evidence="5 8" id="KW-1133">Transmembrane helix</keyword>
<gene>
    <name evidence="10" type="ORF">CDAUBV1_LOCUS16512</name>
</gene>
<keyword evidence="4" id="KW-0256">Endoplasmic reticulum</keyword>
<evidence type="ECO:0000256" key="2">
    <source>
        <dbReference type="ARBA" id="ARBA00009045"/>
    </source>
</evidence>
<feature type="region of interest" description="Disordered" evidence="7">
    <location>
        <begin position="46"/>
        <end position="76"/>
    </location>
</feature>
<feature type="transmembrane region" description="Helical" evidence="8">
    <location>
        <begin position="555"/>
        <end position="573"/>
    </location>
</feature>
<dbReference type="PANTHER" id="PTHR45965">
    <property type="entry name" value="INACTIVE RHOMBOID PROTEIN"/>
    <property type="match status" value="1"/>
</dbReference>
<evidence type="ECO:0000256" key="6">
    <source>
        <dbReference type="ARBA" id="ARBA00023136"/>
    </source>
</evidence>
<dbReference type="InterPro" id="IPR051512">
    <property type="entry name" value="Inactive_Rhomboid"/>
</dbReference>
<keyword evidence="6 8" id="KW-0472">Membrane</keyword>
<feature type="transmembrane region" description="Helical" evidence="8">
    <location>
        <begin position="669"/>
        <end position="694"/>
    </location>
</feature>
<reference evidence="10" key="1">
    <citation type="submission" date="2024-06" db="EMBL/GenBank/DDBJ databases">
        <authorList>
            <person name="Liu X."/>
            <person name="Lenzi L."/>
            <person name="Haldenby T S."/>
            <person name="Uol C."/>
        </authorList>
    </citation>
    <scope>NUCLEOTIDE SEQUENCE</scope>
</reference>